<name>A0A195BP56_9HYME</name>
<organism evidence="4 5">
    <name type="scientific">Atta colombica</name>
    <dbReference type="NCBI Taxonomy" id="520822"/>
    <lineage>
        <taxon>Eukaryota</taxon>
        <taxon>Metazoa</taxon>
        <taxon>Ecdysozoa</taxon>
        <taxon>Arthropoda</taxon>
        <taxon>Hexapoda</taxon>
        <taxon>Insecta</taxon>
        <taxon>Pterygota</taxon>
        <taxon>Neoptera</taxon>
        <taxon>Endopterygota</taxon>
        <taxon>Hymenoptera</taxon>
        <taxon>Apocrita</taxon>
        <taxon>Aculeata</taxon>
        <taxon>Formicoidea</taxon>
        <taxon>Formicidae</taxon>
        <taxon>Myrmicinae</taxon>
        <taxon>Atta</taxon>
    </lineage>
</organism>
<dbReference type="GO" id="GO:0007264">
    <property type="term" value="P:small GTPase-mediated signal transduction"/>
    <property type="evidence" value="ECO:0007669"/>
    <property type="project" value="InterPro"/>
</dbReference>
<dbReference type="GO" id="GO:0008270">
    <property type="term" value="F:zinc ion binding"/>
    <property type="evidence" value="ECO:0007669"/>
    <property type="project" value="TreeGrafter"/>
</dbReference>
<dbReference type="AlphaFoldDB" id="A0A195BP56"/>
<protein>
    <submittedName>
        <fullName evidence="4">Guanine nucleotide exchange factor MSS4 like protein</fullName>
    </submittedName>
</protein>
<evidence type="ECO:0000313" key="5">
    <source>
        <dbReference type="Proteomes" id="UP000078540"/>
    </source>
</evidence>
<dbReference type="InterPro" id="IPR011057">
    <property type="entry name" value="Mss4-like_sf"/>
</dbReference>
<dbReference type="GO" id="GO:0006892">
    <property type="term" value="P:post-Golgi vesicle-mediated transport"/>
    <property type="evidence" value="ECO:0007669"/>
    <property type="project" value="TreeGrafter"/>
</dbReference>
<proteinExistence type="predicted"/>
<dbReference type="GO" id="GO:0015031">
    <property type="term" value="P:protein transport"/>
    <property type="evidence" value="ECO:0007669"/>
    <property type="project" value="UniProtKB-KW"/>
</dbReference>
<dbReference type="PANTHER" id="PTHR13276">
    <property type="entry name" value="GUANINE NUCLEOTIDE EXCHANGE FACTOR MSS4"/>
    <property type="match status" value="1"/>
</dbReference>
<keyword evidence="3" id="KW-0653">Protein transport</keyword>
<accession>A0A195BP56</accession>
<dbReference type="Proteomes" id="UP000078540">
    <property type="component" value="Unassembled WGS sequence"/>
</dbReference>
<dbReference type="FunFam" id="2.170.150.10:FF:000005">
    <property type="entry name" value="Guanine nucleotide exchange factor MSS4"/>
    <property type="match status" value="1"/>
</dbReference>
<dbReference type="PROSITE" id="PS51796">
    <property type="entry name" value="MSS4"/>
    <property type="match status" value="1"/>
</dbReference>
<evidence type="ECO:0000313" key="4">
    <source>
        <dbReference type="EMBL" id="KYM87381.1"/>
    </source>
</evidence>
<dbReference type="GO" id="GO:0005085">
    <property type="term" value="F:guanyl-nucleotide exchange factor activity"/>
    <property type="evidence" value="ECO:0007669"/>
    <property type="project" value="UniProtKB-KW"/>
</dbReference>
<gene>
    <name evidence="4" type="ORF">ALC53_03568</name>
</gene>
<keyword evidence="5" id="KW-1185">Reference proteome</keyword>
<dbReference type="STRING" id="520822.A0A195BP56"/>
<keyword evidence="1" id="KW-0813">Transport</keyword>
<dbReference type="SUPFAM" id="SSF51316">
    <property type="entry name" value="Mss4-like"/>
    <property type="match status" value="1"/>
</dbReference>
<reference evidence="4 5" key="1">
    <citation type="submission" date="2015-09" db="EMBL/GenBank/DDBJ databases">
        <title>Atta colombica WGS genome.</title>
        <authorList>
            <person name="Nygaard S."/>
            <person name="Hu H."/>
            <person name="Boomsma J."/>
            <person name="Zhang G."/>
        </authorList>
    </citation>
    <scope>NUCLEOTIDE SEQUENCE [LARGE SCALE GENOMIC DNA]</scope>
    <source>
        <strain evidence="4">Treedump-2</strain>
        <tissue evidence="4">Whole body</tissue>
    </source>
</reference>
<dbReference type="PANTHER" id="PTHR13276:SF0">
    <property type="entry name" value="GUANINE NUCLEOTIDE EXCHANGE FACTOR MSS4"/>
    <property type="match status" value="1"/>
</dbReference>
<evidence type="ECO:0000256" key="3">
    <source>
        <dbReference type="ARBA" id="ARBA00022927"/>
    </source>
</evidence>
<dbReference type="Gene3D" id="2.170.150.10">
    <property type="entry name" value="Metal Binding Protein, Guanine Nucleotide Exchange Factor, Chain A"/>
    <property type="match status" value="1"/>
</dbReference>
<dbReference type="EMBL" id="KQ976433">
    <property type="protein sequence ID" value="KYM87381.1"/>
    <property type="molecule type" value="Genomic_DNA"/>
</dbReference>
<dbReference type="InterPro" id="IPR007515">
    <property type="entry name" value="Mss4"/>
</dbReference>
<dbReference type="InterPro" id="IPR011323">
    <property type="entry name" value="Mss4/transl-control_tumour"/>
</dbReference>
<evidence type="ECO:0000256" key="2">
    <source>
        <dbReference type="ARBA" id="ARBA00022658"/>
    </source>
</evidence>
<dbReference type="Pfam" id="PF04421">
    <property type="entry name" value="Mss4"/>
    <property type="match status" value="1"/>
</dbReference>
<dbReference type="GO" id="GO:0016020">
    <property type="term" value="C:membrane"/>
    <property type="evidence" value="ECO:0007669"/>
    <property type="project" value="TreeGrafter"/>
</dbReference>
<evidence type="ECO:0000256" key="1">
    <source>
        <dbReference type="ARBA" id="ARBA00022448"/>
    </source>
</evidence>
<sequence>MLAMINLNSHILTRKLQRNLGIPYVTVPTFFQYVLFSDKASFHNNEQLNRCVIIGPHNPHWTQRVDNHRWSLNTWCRIVIGYLIGPFALPYIHSKAEDKANQSETISAYWLIEDMYTFENIGVSHTVGNVKYLACADCERGPVGWHDLSTKKSYVASCRVKYE</sequence>
<dbReference type="GO" id="GO:0005829">
    <property type="term" value="C:cytosol"/>
    <property type="evidence" value="ECO:0007669"/>
    <property type="project" value="TreeGrafter"/>
</dbReference>
<keyword evidence="2" id="KW-0344">Guanine-nucleotide releasing factor</keyword>